<evidence type="ECO:0000313" key="2">
    <source>
        <dbReference type="Proteomes" id="UP001159405"/>
    </source>
</evidence>
<keyword evidence="2" id="KW-1185">Reference proteome</keyword>
<proteinExistence type="predicted"/>
<name>A0ABN8PSE8_9CNID</name>
<reference evidence="1 2" key="1">
    <citation type="submission" date="2022-05" db="EMBL/GenBank/DDBJ databases">
        <authorList>
            <consortium name="Genoscope - CEA"/>
            <person name="William W."/>
        </authorList>
    </citation>
    <scope>NUCLEOTIDE SEQUENCE [LARGE SCALE GENOMIC DNA]</scope>
</reference>
<accession>A0ABN8PSE8</accession>
<sequence>MAASRRPALVHWKNLQTVVTASKALVDWHLVAILRGASLPAVKLDTIQFCRLPQEFHGDFQDFSFDAVDRKSEIASDGVHVGCKVFGQGVYWAETCAVL</sequence>
<dbReference type="Proteomes" id="UP001159405">
    <property type="component" value="Unassembled WGS sequence"/>
</dbReference>
<comment type="caution">
    <text evidence="1">The sequence shown here is derived from an EMBL/GenBank/DDBJ whole genome shotgun (WGS) entry which is preliminary data.</text>
</comment>
<evidence type="ECO:0000313" key="1">
    <source>
        <dbReference type="EMBL" id="CAH3147796.1"/>
    </source>
</evidence>
<organism evidence="1 2">
    <name type="scientific">Porites lobata</name>
    <dbReference type="NCBI Taxonomy" id="104759"/>
    <lineage>
        <taxon>Eukaryota</taxon>
        <taxon>Metazoa</taxon>
        <taxon>Cnidaria</taxon>
        <taxon>Anthozoa</taxon>
        <taxon>Hexacorallia</taxon>
        <taxon>Scleractinia</taxon>
        <taxon>Fungiina</taxon>
        <taxon>Poritidae</taxon>
        <taxon>Porites</taxon>
    </lineage>
</organism>
<gene>
    <name evidence="1" type="ORF">PLOB_00046411</name>
</gene>
<dbReference type="EMBL" id="CALNXK010000082">
    <property type="protein sequence ID" value="CAH3147796.1"/>
    <property type="molecule type" value="Genomic_DNA"/>
</dbReference>
<protein>
    <submittedName>
        <fullName evidence="1">Uncharacterized protein</fullName>
    </submittedName>
</protein>